<reference evidence="3 4" key="2">
    <citation type="submission" date="2013-02" db="EMBL/GenBank/DDBJ databases">
        <title>The Genome Sequence of Plasmodium falciparum CAMP/Malaysia.</title>
        <authorList>
            <consortium name="The Broad Institute Genome Sequencing Platform"/>
            <consortium name="The Broad Institute Genome Sequencing Center for Infectious Disease"/>
            <person name="Neafsey D."/>
            <person name="Cheeseman I."/>
            <person name="Volkman S."/>
            <person name="Adams J."/>
            <person name="Walker B."/>
            <person name="Young S.K."/>
            <person name="Zeng Q."/>
            <person name="Gargeya S."/>
            <person name="Fitzgerald M."/>
            <person name="Haas B."/>
            <person name="Abouelleil A."/>
            <person name="Alvarado L."/>
            <person name="Arachchi H.M."/>
            <person name="Berlin A.M."/>
            <person name="Chapman S.B."/>
            <person name="Dewar J."/>
            <person name="Goldberg J."/>
            <person name="Griggs A."/>
            <person name="Gujja S."/>
            <person name="Hansen M."/>
            <person name="Howarth C."/>
            <person name="Imamovic A."/>
            <person name="Larimer J."/>
            <person name="McCowan C."/>
            <person name="Murphy C."/>
            <person name="Neiman D."/>
            <person name="Pearson M."/>
            <person name="Priest M."/>
            <person name="Roberts A."/>
            <person name="Saif S."/>
            <person name="Shea T."/>
            <person name="Sisk P."/>
            <person name="Sykes S."/>
            <person name="Wortman J."/>
            <person name="Nusbaum C."/>
            <person name="Birren B."/>
        </authorList>
    </citation>
    <scope>NUCLEOTIDE SEQUENCE [LARGE SCALE GENOMIC DNA]</scope>
    <source>
        <strain evidence="3 4">CAMP/Malaysia</strain>
    </source>
</reference>
<evidence type="ECO:0000313" key="4">
    <source>
        <dbReference type="Proteomes" id="UP000030694"/>
    </source>
</evidence>
<proteinExistence type="predicted"/>
<reference evidence="3 4" key="1">
    <citation type="submission" date="2013-02" db="EMBL/GenBank/DDBJ databases">
        <title>The Genome Annotation of Plasmodium falciparum CAMP/Malaysia.</title>
        <authorList>
            <consortium name="The Broad Institute Genome Sequencing Platform"/>
            <consortium name="The Broad Institute Genome Sequencing Center for Infectious Disease"/>
            <person name="Neafsey D."/>
            <person name="Hoffman S."/>
            <person name="Volkman S."/>
            <person name="Rosenthal P."/>
            <person name="Walker B."/>
            <person name="Young S.K."/>
            <person name="Zeng Q."/>
            <person name="Gargeya S."/>
            <person name="Fitzgerald M."/>
            <person name="Haas B."/>
            <person name="Abouelleil A."/>
            <person name="Allen A.W."/>
            <person name="Alvarado L."/>
            <person name="Arachchi H.M."/>
            <person name="Berlin A.M."/>
            <person name="Chapman S.B."/>
            <person name="Gainer-Dewar J."/>
            <person name="Goldberg J."/>
            <person name="Griggs A."/>
            <person name="Gujja S."/>
            <person name="Hansen M."/>
            <person name="Howarth C."/>
            <person name="Imamovic A."/>
            <person name="Ireland A."/>
            <person name="Larimer J."/>
            <person name="McCowan C."/>
            <person name="Murphy C."/>
            <person name="Pearson M."/>
            <person name="Poon T.W."/>
            <person name="Priest M."/>
            <person name="Roberts A."/>
            <person name="Saif S."/>
            <person name="Shea T."/>
            <person name="Sisk P."/>
            <person name="Sykes S."/>
            <person name="Wortman J."/>
            <person name="Nusbaum C."/>
            <person name="Birren B."/>
        </authorList>
    </citation>
    <scope>NUCLEOTIDE SEQUENCE [LARGE SCALE GENOMIC DNA]</scope>
    <source>
        <strain evidence="3 4">CAMP/Malaysia</strain>
    </source>
</reference>
<keyword evidence="2" id="KW-0472">Membrane</keyword>
<feature type="region of interest" description="Disordered" evidence="1">
    <location>
        <begin position="161"/>
        <end position="190"/>
    </location>
</feature>
<accession>A0A024XFT6</accession>
<feature type="transmembrane region" description="Helical" evidence="2">
    <location>
        <begin position="12"/>
        <end position="35"/>
    </location>
</feature>
<evidence type="ECO:0000256" key="1">
    <source>
        <dbReference type="SAM" id="MobiDB-lite"/>
    </source>
</evidence>
<feature type="compositionally biased region" description="Acidic residues" evidence="1">
    <location>
        <begin position="163"/>
        <end position="179"/>
    </location>
</feature>
<keyword evidence="2" id="KW-1133">Transmembrane helix</keyword>
<evidence type="ECO:0000256" key="2">
    <source>
        <dbReference type="SAM" id="Phobius"/>
    </source>
</evidence>
<dbReference type="EMBL" id="KI927459">
    <property type="protein sequence ID" value="ETW63916.1"/>
    <property type="molecule type" value="Genomic_DNA"/>
</dbReference>
<dbReference type="Proteomes" id="UP000030694">
    <property type="component" value="Unassembled WGS sequence"/>
</dbReference>
<feature type="transmembrane region" description="Helical" evidence="2">
    <location>
        <begin position="205"/>
        <end position="231"/>
    </location>
</feature>
<name>A0A024XFT6_PLAFC</name>
<organism evidence="3 4">
    <name type="scientific">Plasmodium falciparum (isolate Camp / Malaysia)</name>
    <dbReference type="NCBI Taxonomy" id="5835"/>
    <lineage>
        <taxon>Eukaryota</taxon>
        <taxon>Sar</taxon>
        <taxon>Alveolata</taxon>
        <taxon>Apicomplexa</taxon>
        <taxon>Aconoidasida</taxon>
        <taxon>Haemosporida</taxon>
        <taxon>Plasmodiidae</taxon>
        <taxon>Plasmodium</taxon>
        <taxon>Plasmodium (Laverania)</taxon>
    </lineage>
</organism>
<sequence>MRSLKSCFFKHNWNICLLWIRVILSSSLLISLIFYNNVFNCKIKYGKSHTEDSFNLIKLRSLSEYNKNYDGEYYDILKLNIDNDKLKQCAMRIHPEVELIGKESECFGENMNEVYIKLITDLKPDLINVNATSKKELLNEWDFIMNNFNGKNVEKIVEIKDETNDETDNETNDETDNETNDEKSIKKKKKKRKGKPRIRYIAEMVGYGTICIAGAPVILTLIIVGGFIWGVKGTKYARKYFNIIKKLLFTKVPF</sequence>
<evidence type="ECO:0000313" key="3">
    <source>
        <dbReference type="EMBL" id="ETW63916.1"/>
    </source>
</evidence>
<evidence type="ECO:0008006" key="5">
    <source>
        <dbReference type="Google" id="ProtNLM"/>
    </source>
</evidence>
<gene>
    <name evidence="3" type="ORF">PFMC_00151</name>
</gene>
<protein>
    <recommendedName>
        <fullName evidence="5">Exported protein (Hyp9)</fullName>
    </recommendedName>
</protein>
<dbReference type="OrthoDB" id="377719at2759"/>
<keyword evidence="2" id="KW-0812">Transmembrane</keyword>
<dbReference type="AlphaFoldDB" id="A0A024XFT6"/>